<dbReference type="Pfam" id="PF07676">
    <property type="entry name" value="PD40"/>
    <property type="match status" value="3"/>
</dbReference>
<dbReference type="InterPro" id="IPR011659">
    <property type="entry name" value="WD40"/>
</dbReference>
<dbReference type="Pfam" id="PF00691">
    <property type="entry name" value="OmpA"/>
    <property type="match status" value="1"/>
</dbReference>
<reference evidence="8 9" key="1">
    <citation type="submission" date="2018-08" db="EMBL/GenBank/DDBJ databases">
        <title>Chitinophagaceae sp. K23C18032701, a novel bacterium isolated from forest soil.</title>
        <authorList>
            <person name="Wang C."/>
        </authorList>
    </citation>
    <scope>NUCLEOTIDE SEQUENCE [LARGE SCALE GENOMIC DNA]</scope>
    <source>
        <strain evidence="8 9">K23C18032701</strain>
    </source>
</reference>
<dbReference type="SUPFAM" id="SSF82171">
    <property type="entry name" value="DPP6 N-terminal domain-like"/>
    <property type="match status" value="1"/>
</dbReference>
<protein>
    <submittedName>
        <fullName evidence="8">Flagellar motor protein MotB</fullName>
    </submittedName>
</protein>
<dbReference type="InterPro" id="IPR006664">
    <property type="entry name" value="OMP_bac"/>
</dbReference>
<dbReference type="CDD" id="cd07185">
    <property type="entry name" value="OmpA_C-like"/>
    <property type="match status" value="1"/>
</dbReference>
<dbReference type="SUPFAM" id="SSF49464">
    <property type="entry name" value="Carboxypeptidase regulatory domain-like"/>
    <property type="match status" value="1"/>
</dbReference>
<dbReference type="PROSITE" id="PS51123">
    <property type="entry name" value="OMPA_2"/>
    <property type="match status" value="1"/>
</dbReference>
<keyword evidence="6" id="KW-0732">Signal</keyword>
<dbReference type="Gene3D" id="3.30.1330.60">
    <property type="entry name" value="OmpA-like domain"/>
    <property type="match status" value="1"/>
</dbReference>
<comment type="subcellular location">
    <subcellularLocation>
        <location evidence="1">Cell outer membrane</location>
    </subcellularLocation>
</comment>
<comment type="caution">
    <text evidence="8">The sequence shown here is derived from an EMBL/GenBank/DDBJ whole genome shotgun (WGS) entry which is preliminary data.</text>
</comment>
<feature type="chain" id="PRO_5017771437" evidence="6">
    <location>
        <begin position="20"/>
        <end position="636"/>
    </location>
</feature>
<dbReference type="InterPro" id="IPR011990">
    <property type="entry name" value="TPR-like_helical_dom_sf"/>
</dbReference>
<keyword evidence="8" id="KW-0969">Cilium</keyword>
<keyword evidence="8" id="KW-0282">Flagellum</keyword>
<dbReference type="RefSeq" id="WP_116849430.1">
    <property type="nucleotide sequence ID" value="NZ_QTJU01000012.1"/>
</dbReference>
<proteinExistence type="predicted"/>
<keyword evidence="9" id="KW-1185">Reference proteome</keyword>
<dbReference type="Gene3D" id="2.120.10.30">
    <property type="entry name" value="TolB, C-terminal domain"/>
    <property type="match status" value="1"/>
</dbReference>
<keyword evidence="4" id="KW-0802">TPR repeat</keyword>
<evidence type="ECO:0000313" key="8">
    <source>
        <dbReference type="EMBL" id="RFM25982.1"/>
    </source>
</evidence>
<dbReference type="GO" id="GO:0009279">
    <property type="term" value="C:cell outer membrane"/>
    <property type="evidence" value="ECO:0007669"/>
    <property type="project" value="UniProtKB-SubCell"/>
</dbReference>
<gene>
    <name evidence="8" type="ORF">DXN05_21860</name>
</gene>
<dbReference type="EMBL" id="QTJU01000012">
    <property type="protein sequence ID" value="RFM25982.1"/>
    <property type="molecule type" value="Genomic_DNA"/>
</dbReference>
<dbReference type="InterPro" id="IPR011042">
    <property type="entry name" value="6-blade_b-propeller_TolB-like"/>
</dbReference>
<evidence type="ECO:0000256" key="3">
    <source>
        <dbReference type="ARBA" id="ARBA00023237"/>
    </source>
</evidence>
<dbReference type="PANTHER" id="PTHR30329">
    <property type="entry name" value="STATOR ELEMENT OF FLAGELLAR MOTOR COMPLEX"/>
    <property type="match status" value="1"/>
</dbReference>
<evidence type="ECO:0000256" key="6">
    <source>
        <dbReference type="SAM" id="SignalP"/>
    </source>
</evidence>
<evidence type="ECO:0000256" key="2">
    <source>
        <dbReference type="ARBA" id="ARBA00023136"/>
    </source>
</evidence>
<dbReference type="InterPro" id="IPR019734">
    <property type="entry name" value="TPR_rpt"/>
</dbReference>
<dbReference type="PANTHER" id="PTHR30329:SF21">
    <property type="entry name" value="LIPOPROTEIN YIAD-RELATED"/>
    <property type="match status" value="1"/>
</dbReference>
<dbReference type="Gene3D" id="1.25.40.10">
    <property type="entry name" value="Tetratricopeptide repeat domain"/>
    <property type="match status" value="1"/>
</dbReference>
<keyword evidence="3" id="KW-0998">Cell outer membrane</keyword>
<dbReference type="PRINTS" id="PR01021">
    <property type="entry name" value="OMPADOMAIN"/>
</dbReference>
<dbReference type="InterPro" id="IPR006665">
    <property type="entry name" value="OmpA-like"/>
</dbReference>
<feature type="repeat" description="TPR" evidence="4">
    <location>
        <begin position="64"/>
        <end position="97"/>
    </location>
</feature>
<evidence type="ECO:0000256" key="4">
    <source>
        <dbReference type="PROSITE-ProRule" id="PRU00339"/>
    </source>
</evidence>
<dbReference type="PROSITE" id="PS50005">
    <property type="entry name" value="TPR"/>
    <property type="match status" value="1"/>
</dbReference>
<feature type="signal peptide" evidence="6">
    <location>
        <begin position="1"/>
        <end position="19"/>
    </location>
</feature>
<dbReference type="InterPro" id="IPR008969">
    <property type="entry name" value="CarboxyPept-like_regulatory"/>
</dbReference>
<evidence type="ECO:0000313" key="9">
    <source>
        <dbReference type="Proteomes" id="UP000261284"/>
    </source>
</evidence>
<dbReference type="SUPFAM" id="SSF48452">
    <property type="entry name" value="TPR-like"/>
    <property type="match status" value="1"/>
</dbReference>
<dbReference type="OrthoDB" id="9809364at2"/>
<evidence type="ECO:0000256" key="1">
    <source>
        <dbReference type="ARBA" id="ARBA00004442"/>
    </source>
</evidence>
<dbReference type="SMART" id="SM00028">
    <property type="entry name" value="TPR"/>
    <property type="match status" value="2"/>
</dbReference>
<dbReference type="Proteomes" id="UP000261284">
    <property type="component" value="Unassembled WGS sequence"/>
</dbReference>
<dbReference type="InterPro" id="IPR050330">
    <property type="entry name" value="Bact_OuterMem_StrucFunc"/>
</dbReference>
<dbReference type="PROSITE" id="PS01068">
    <property type="entry name" value="OMPA_1"/>
    <property type="match status" value="1"/>
</dbReference>
<keyword evidence="2 5" id="KW-0472">Membrane</keyword>
<organism evidence="8 9">
    <name type="scientific">Deminuibacter soli</name>
    <dbReference type="NCBI Taxonomy" id="2291815"/>
    <lineage>
        <taxon>Bacteria</taxon>
        <taxon>Pseudomonadati</taxon>
        <taxon>Bacteroidota</taxon>
        <taxon>Chitinophagia</taxon>
        <taxon>Chitinophagales</taxon>
        <taxon>Chitinophagaceae</taxon>
        <taxon>Deminuibacter</taxon>
    </lineage>
</organism>
<evidence type="ECO:0000256" key="5">
    <source>
        <dbReference type="PROSITE-ProRule" id="PRU00473"/>
    </source>
</evidence>
<evidence type="ECO:0000259" key="7">
    <source>
        <dbReference type="PROSITE" id="PS51123"/>
    </source>
</evidence>
<sequence>MKNIFLAVSILFCAASAMAQNGQKPVNKKSLEAYEKAMLQLRDGLVKDAIPLLGKAIEYDPAYIEPYLSMAGVYGELKEYQKSVDYYEKARSLDSTYFKYYCLPYSINLAGLGRFEDALHATDSFLSIPNLNEKSVRGGRSARHCYEFAIDYAQTHPATGYVFQPVNMGDSINSPQAEYYPSFTINDSVFVFTRRGQGIREDFMQSLKTPAGYTKASVINGSINNEPSKGAINISQDGEWLIFAGNFGNKGFGNFDLYISYNTPNGWSEPVNLGGNINTEYWESSPSLSSDKNALYFSSDRPGGYGGNDLYVSYRQPNGKWSPAVNMGPTINTRGDELAPFVHADNQTLYYTSSGLPGYGGTDLYVLRKDSSLNWGKPENLGYPINTIENEGSLFVASDGVTAYYASDRADTRGQLDLYKFDLRPDIRPARTLYVQGYVTDADTHKGIPCTVELTDNVSRKALTRLQTDETGFYFVTLPGGKDYTFTVNRKGYLFYSDLYILSNKTPDSTYKKDIALQPIRLNAGLTFRNIQFATNSFQLEPVSTIELDKLVQLLGDNPTLKVQISGYTDNTGNAADNLKLSANRAKSVVDYLVSKGIAVTRLSSKGYGATMPVASNATEEGKAQNRRTTFTITGL</sequence>
<keyword evidence="8" id="KW-0966">Cell projection</keyword>
<accession>A0A3E1NDN9</accession>
<dbReference type="Gene3D" id="2.60.40.1120">
    <property type="entry name" value="Carboxypeptidase-like, regulatory domain"/>
    <property type="match status" value="1"/>
</dbReference>
<dbReference type="AlphaFoldDB" id="A0A3E1NDN9"/>
<dbReference type="InterPro" id="IPR006690">
    <property type="entry name" value="OMPA-like_CS"/>
</dbReference>
<name>A0A3E1NDN9_9BACT</name>
<dbReference type="InterPro" id="IPR036737">
    <property type="entry name" value="OmpA-like_sf"/>
</dbReference>
<dbReference type="SUPFAM" id="SSF103088">
    <property type="entry name" value="OmpA-like"/>
    <property type="match status" value="1"/>
</dbReference>
<feature type="domain" description="OmpA-like" evidence="7">
    <location>
        <begin position="520"/>
        <end position="636"/>
    </location>
</feature>